<organism evidence="5 6">
    <name type="scientific">Heterostelium pallidum (strain ATCC 26659 / Pp 5 / PN500)</name>
    <name type="common">Cellular slime mold</name>
    <name type="synonym">Polysphondylium pallidum</name>
    <dbReference type="NCBI Taxonomy" id="670386"/>
    <lineage>
        <taxon>Eukaryota</taxon>
        <taxon>Amoebozoa</taxon>
        <taxon>Evosea</taxon>
        <taxon>Eumycetozoa</taxon>
        <taxon>Dictyostelia</taxon>
        <taxon>Acytosteliales</taxon>
        <taxon>Acytosteliaceae</taxon>
        <taxon>Heterostelium</taxon>
    </lineage>
</organism>
<dbReference type="PIRSF" id="PIRSF010044">
    <property type="entry name" value="UCP010044"/>
    <property type="match status" value="1"/>
</dbReference>
<dbReference type="InterPro" id="IPR038389">
    <property type="entry name" value="PSMG2_sf"/>
</dbReference>
<dbReference type="EMBL" id="ADBJ01000010">
    <property type="protein sequence ID" value="EFA84247.1"/>
    <property type="molecule type" value="Genomic_DNA"/>
</dbReference>
<dbReference type="GO" id="GO:0005829">
    <property type="term" value="C:cytosol"/>
    <property type="evidence" value="ECO:0007669"/>
    <property type="project" value="TreeGrafter"/>
</dbReference>
<protein>
    <recommendedName>
        <fullName evidence="1 4">Proteasome assembly chaperone 2</fullName>
    </recommendedName>
</protein>
<comment type="function">
    <text evidence="4">Chaperone protein which promotes assembly of the 20S proteasome as part of a heterodimer with PSMG1.</text>
</comment>
<dbReference type="Proteomes" id="UP000001396">
    <property type="component" value="Unassembled WGS sequence"/>
</dbReference>
<evidence type="ECO:0000256" key="2">
    <source>
        <dbReference type="ARBA" id="ARBA00023186"/>
    </source>
</evidence>
<keyword evidence="6" id="KW-1185">Reference proteome</keyword>
<dbReference type="RefSeq" id="XP_020436363.1">
    <property type="nucleotide sequence ID" value="XM_020574291.1"/>
</dbReference>
<dbReference type="FunCoup" id="D3B4J9">
    <property type="interactions" value="541"/>
</dbReference>
<dbReference type="GO" id="GO:0000502">
    <property type="term" value="C:proteasome complex"/>
    <property type="evidence" value="ECO:0007669"/>
    <property type="project" value="UniProtKB-KW"/>
</dbReference>
<comment type="similarity">
    <text evidence="3 4">Belongs to the PSMG2 family.</text>
</comment>
<dbReference type="AlphaFoldDB" id="D3B4J9"/>
<evidence type="ECO:0000313" key="5">
    <source>
        <dbReference type="EMBL" id="EFA84247.1"/>
    </source>
</evidence>
<keyword evidence="2 4" id="KW-0143">Chaperone</keyword>
<name>D3B4J9_HETP5</name>
<dbReference type="Gene3D" id="3.40.50.10900">
    <property type="entry name" value="PAC-like subunit"/>
    <property type="match status" value="1"/>
</dbReference>
<evidence type="ECO:0000256" key="3">
    <source>
        <dbReference type="ARBA" id="ARBA00025745"/>
    </source>
</evidence>
<dbReference type="GO" id="GO:0005634">
    <property type="term" value="C:nucleus"/>
    <property type="evidence" value="ECO:0007669"/>
    <property type="project" value="TreeGrafter"/>
</dbReference>
<accession>D3B4J9</accession>
<dbReference type="GeneID" id="31358846"/>
<dbReference type="InParanoid" id="D3B4J9"/>
<reference evidence="5 6" key="1">
    <citation type="journal article" date="2011" name="Genome Res.">
        <title>Phylogeny-wide analysis of social amoeba genomes highlights ancient origins for complex intercellular communication.</title>
        <authorList>
            <person name="Heidel A.J."/>
            <person name="Lawal H.M."/>
            <person name="Felder M."/>
            <person name="Schilde C."/>
            <person name="Helps N.R."/>
            <person name="Tunggal B."/>
            <person name="Rivero F."/>
            <person name="John U."/>
            <person name="Schleicher M."/>
            <person name="Eichinger L."/>
            <person name="Platzer M."/>
            <person name="Noegel A.A."/>
            <person name="Schaap P."/>
            <person name="Gloeckner G."/>
        </authorList>
    </citation>
    <scope>NUCLEOTIDE SEQUENCE [LARGE SCALE GENOMIC DNA]</scope>
    <source>
        <strain evidence="6">ATCC 26659 / Pp 5 / PN500</strain>
    </source>
</reference>
<proteinExistence type="inferred from homology"/>
<dbReference type="InterPro" id="IPR019151">
    <property type="entry name" value="Proteasome_assmbl_chaperone_2"/>
</dbReference>
<keyword evidence="5" id="KW-0647">Proteasome</keyword>
<dbReference type="GO" id="GO:0043248">
    <property type="term" value="P:proteasome assembly"/>
    <property type="evidence" value="ECO:0007669"/>
    <property type="project" value="TreeGrafter"/>
</dbReference>
<comment type="caution">
    <text evidence="5">The sequence shown here is derived from an EMBL/GenBank/DDBJ whole genome shotgun (WGS) entry which is preliminary data.</text>
</comment>
<dbReference type="PANTHER" id="PTHR12970">
    <property type="entry name" value="PROTEASOME ASSEMBLY CHAPERONE 2"/>
    <property type="match status" value="1"/>
</dbReference>
<evidence type="ECO:0000256" key="1">
    <source>
        <dbReference type="ARBA" id="ARBA00019186"/>
    </source>
</evidence>
<comment type="subunit">
    <text evidence="4">Forms a heterodimer with PSMG1.</text>
</comment>
<dbReference type="PANTHER" id="PTHR12970:SF1">
    <property type="entry name" value="PROTEASOME ASSEMBLY CHAPERONE 2"/>
    <property type="match status" value="1"/>
</dbReference>
<evidence type="ECO:0000313" key="6">
    <source>
        <dbReference type="Proteomes" id="UP000001396"/>
    </source>
</evidence>
<gene>
    <name evidence="5" type="primary">psmG2</name>
    <name evidence="5" type="ORF">PPL_03324</name>
</gene>
<sequence>MEFFYPCKDSTQSSVSFQNSILIWPALTLGNVGQLSIDLILNTFGFKKVGYIHDEDIVPLAGNDTLTPAGKGVLSTAVEVYQFTNRQNTTITIVQQRSPIIAGHINRFAEKLNQWIKQSGFSQLLFLASTNANKRIDTQLFGTQIRYVASDAVGDNQFIVDRIEKQCGVPPMERSVVIDGDLIELSDRLTGLGRRLMTLATQENSKGIAMVAFILFCSEGDNTQDAIVMSNHVVQYTELTTETSNNNNNTIDFKIPSSWSLIKDGPSINQALYF</sequence>
<dbReference type="Pfam" id="PF09754">
    <property type="entry name" value="PAC2"/>
    <property type="match status" value="1"/>
</dbReference>
<dbReference type="InterPro" id="IPR016562">
    <property type="entry name" value="Proteasome_assmbl_chp_2_euk"/>
</dbReference>
<dbReference type="OMA" id="WKEHTGE"/>
<dbReference type="STRING" id="670386.D3B4J9"/>
<evidence type="ECO:0000256" key="4">
    <source>
        <dbReference type="PIRNR" id="PIRNR010044"/>
    </source>
</evidence>